<protein>
    <submittedName>
        <fullName evidence="8">Efflux RND transporter periplasmic adaptor subunit</fullName>
    </submittedName>
</protein>
<keyword evidence="6" id="KW-0472">Membrane</keyword>
<feature type="compositionally biased region" description="Low complexity" evidence="5">
    <location>
        <begin position="376"/>
        <end position="418"/>
    </location>
</feature>
<dbReference type="InterPro" id="IPR058636">
    <property type="entry name" value="Beta-barrel_YknX"/>
</dbReference>
<dbReference type="Gene3D" id="2.40.50.100">
    <property type="match status" value="1"/>
</dbReference>
<dbReference type="RefSeq" id="WP_273616169.1">
    <property type="nucleotide sequence ID" value="NZ_CP117416.1"/>
</dbReference>
<dbReference type="KEGG" id="pka:PQ456_10975"/>
<dbReference type="Proteomes" id="UP001220509">
    <property type="component" value="Chromosome"/>
</dbReference>
<dbReference type="GO" id="GO:0030313">
    <property type="term" value="C:cell envelope"/>
    <property type="evidence" value="ECO:0007669"/>
    <property type="project" value="UniProtKB-SubCell"/>
</dbReference>
<reference evidence="8 9" key="1">
    <citation type="submission" date="2023-02" db="EMBL/GenBank/DDBJ databases">
        <title>Genome sequence of Paenibacillus kyungheensis KACC 18744.</title>
        <authorList>
            <person name="Kim S."/>
            <person name="Heo J."/>
            <person name="Kwon S.-W."/>
        </authorList>
    </citation>
    <scope>NUCLEOTIDE SEQUENCE [LARGE SCALE GENOMIC DNA]</scope>
    <source>
        <strain evidence="8 9">KACC 18744</strain>
    </source>
</reference>
<sequence>MKSKKRIWITIAIIVVLAVAGATAYILWPKAQDELVVEPTPSVPVQKGEITVLIKGAGSIKATSQTLVYADHEGNINQVNGKLNTRVQKGQVLFNYKNKDNSKDITQQTNTLKQQQSDLQDKQEQYKQLVMNNATPTELDTARLAIEKGKDDITVTETEIARLQKDQAAPAPLLSPISGTITKMSVAPGGAVSSGAEAFTIIDYQDLSATIQVDELDVLKIHDGLKATLQLDALPGKTYTGKVSMIANEGSIKNGVSTFAVTIHLDQPGEIKAGMSTQATILVEQKKNILVVPIESVIQQGDQYVVQKARVSAGTQNAQPDATTEQKVTIGIHDDSQIEIKSGLKEGDLIVIPSSDMSGLGTSSPDSSMSGAGGLDDSSSTTASDSGSTDSNATDSSTSTDNSNTTDTNTSTSSDSSSTGGGTP</sequence>
<dbReference type="GO" id="GO:0022857">
    <property type="term" value="F:transmembrane transporter activity"/>
    <property type="evidence" value="ECO:0007669"/>
    <property type="project" value="InterPro"/>
</dbReference>
<dbReference type="NCBIfam" id="TIGR01730">
    <property type="entry name" value="RND_mfp"/>
    <property type="match status" value="1"/>
</dbReference>
<accession>A0AAX3M862</accession>
<feature type="domain" description="YknX-like beta-barrel" evidence="7">
    <location>
        <begin position="210"/>
        <end position="280"/>
    </location>
</feature>
<dbReference type="PANTHER" id="PTHR32347">
    <property type="entry name" value="EFFLUX SYSTEM COMPONENT YKNX-RELATED"/>
    <property type="match status" value="1"/>
</dbReference>
<dbReference type="Gene3D" id="2.40.420.20">
    <property type="match status" value="1"/>
</dbReference>
<evidence type="ECO:0000256" key="2">
    <source>
        <dbReference type="ARBA" id="ARBA00009477"/>
    </source>
</evidence>
<dbReference type="InterPro" id="IPR050465">
    <property type="entry name" value="UPF0194_transport"/>
</dbReference>
<dbReference type="InterPro" id="IPR006143">
    <property type="entry name" value="RND_pump_MFP"/>
</dbReference>
<keyword evidence="9" id="KW-1185">Reference proteome</keyword>
<evidence type="ECO:0000256" key="1">
    <source>
        <dbReference type="ARBA" id="ARBA00004196"/>
    </source>
</evidence>
<evidence type="ECO:0000313" key="8">
    <source>
        <dbReference type="EMBL" id="WCT58008.1"/>
    </source>
</evidence>
<keyword evidence="6" id="KW-1133">Transmembrane helix</keyword>
<evidence type="ECO:0000313" key="9">
    <source>
        <dbReference type="Proteomes" id="UP001220509"/>
    </source>
</evidence>
<dbReference type="GO" id="GO:0016020">
    <property type="term" value="C:membrane"/>
    <property type="evidence" value="ECO:0007669"/>
    <property type="project" value="InterPro"/>
</dbReference>
<dbReference type="EMBL" id="CP117416">
    <property type="protein sequence ID" value="WCT58008.1"/>
    <property type="molecule type" value="Genomic_DNA"/>
</dbReference>
<dbReference type="AlphaFoldDB" id="A0AAX3M862"/>
<feature type="coiled-coil region" evidence="4">
    <location>
        <begin position="105"/>
        <end position="166"/>
    </location>
</feature>
<keyword evidence="6" id="KW-0812">Transmembrane</keyword>
<feature type="region of interest" description="Disordered" evidence="5">
    <location>
        <begin position="355"/>
        <end position="424"/>
    </location>
</feature>
<evidence type="ECO:0000256" key="4">
    <source>
        <dbReference type="SAM" id="Coils"/>
    </source>
</evidence>
<dbReference type="SUPFAM" id="SSF111369">
    <property type="entry name" value="HlyD-like secretion proteins"/>
    <property type="match status" value="1"/>
</dbReference>
<dbReference type="Pfam" id="PF25990">
    <property type="entry name" value="Beta-barrel_YknX"/>
    <property type="match status" value="1"/>
</dbReference>
<name>A0AAX3M862_9BACL</name>
<proteinExistence type="inferred from homology"/>
<dbReference type="Gene3D" id="2.40.30.170">
    <property type="match status" value="1"/>
</dbReference>
<dbReference type="PANTHER" id="PTHR32347:SF14">
    <property type="entry name" value="EFFLUX SYSTEM COMPONENT YKNX-RELATED"/>
    <property type="match status" value="1"/>
</dbReference>
<gene>
    <name evidence="8" type="ORF">PQ456_10975</name>
</gene>
<comment type="similarity">
    <text evidence="2">Belongs to the membrane fusion protein (MFP) (TC 8.A.1) family.</text>
</comment>
<feature type="transmembrane region" description="Helical" evidence="6">
    <location>
        <begin position="7"/>
        <end position="28"/>
    </location>
</feature>
<feature type="compositionally biased region" description="Polar residues" evidence="5">
    <location>
        <begin position="355"/>
        <end position="370"/>
    </location>
</feature>
<evidence type="ECO:0000256" key="5">
    <source>
        <dbReference type="SAM" id="MobiDB-lite"/>
    </source>
</evidence>
<evidence type="ECO:0000256" key="3">
    <source>
        <dbReference type="ARBA" id="ARBA00023054"/>
    </source>
</evidence>
<comment type="subcellular location">
    <subcellularLocation>
        <location evidence="1">Cell envelope</location>
    </subcellularLocation>
</comment>
<evidence type="ECO:0000256" key="6">
    <source>
        <dbReference type="SAM" id="Phobius"/>
    </source>
</evidence>
<keyword evidence="3 4" id="KW-0175">Coiled coil</keyword>
<evidence type="ECO:0000259" key="7">
    <source>
        <dbReference type="Pfam" id="PF25990"/>
    </source>
</evidence>
<organism evidence="8 9">
    <name type="scientific">Paenibacillus kyungheensis</name>
    <dbReference type="NCBI Taxonomy" id="1452732"/>
    <lineage>
        <taxon>Bacteria</taxon>
        <taxon>Bacillati</taxon>
        <taxon>Bacillota</taxon>
        <taxon>Bacilli</taxon>
        <taxon>Bacillales</taxon>
        <taxon>Paenibacillaceae</taxon>
        <taxon>Paenibacillus</taxon>
    </lineage>
</organism>